<feature type="region of interest" description="Disordered" evidence="1">
    <location>
        <begin position="93"/>
        <end position="113"/>
    </location>
</feature>
<proteinExistence type="predicted"/>
<dbReference type="Proteomes" id="UP000230233">
    <property type="component" value="Chromosome V"/>
</dbReference>
<name>A0A2G5TH05_9PELO</name>
<evidence type="ECO:0000256" key="1">
    <source>
        <dbReference type="SAM" id="MobiDB-lite"/>
    </source>
</evidence>
<protein>
    <submittedName>
        <fullName evidence="2">Uncharacterized protein</fullName>
    </submittedName>
</protein>
<evidence type="ECO:0000313" key="2">
    <source>
        <dbReference type="EMBL" id="PIC26582.1"/>
    </source>
</evidence>
<dbReference type="EMBL" id="PDUG01000005">
    <property type="protein sequence ID" value="PIC26582.1"/>
    <property type="molecule type" value="Genomic_DNA"/>
</dbReference>
<feature type="compositionally biased region" description="Polar residues" evidence="1">
    <location>
        <begin position="98"/>
        <end position="113"/>
    </location>
</feature>
<gene>
    <name evidence="2" type="primary">Cnig_chr_V.g19116</name>
    <name evidence="2" type="ORF">B9Z55_019116</name>
</gene>
<keyword evidence="3" id="KW-1185">Reference proteome</keyword>
<dbReference type="AlphaFoldDB" id="A0A2G5TH05"/>
<reference evidence="3" key="1">
    <citation type="submission" date="2017-10" db="EMBL/GenBank/DDBJ databases">
        <title>Rapid genome shrinkage in a self-fertile nematode reveals novel sperm competition proteins.</title>
        <authorList>
            <person name="Yin D."/>
            <person name="Schwarz E.M."/>
            <person name="Thomas C.G."/>
            <person name="Felde R.L."/>
            <person name="Korf I.F."/>
            <person name="Cutter A.D."/>
            <person name="Schartner C.M."/>
            <person name="Ralston E.J."/>
            <person name="Meyer B.J."/>
            <person name="Haag E.S."/>
        </authorList>
    </citation>
    <scope>NUCLEOTIDE SEQUENCE [LARGE SCALE GENOMIC DNA]</scope>
    <source>
        <strain evidence="3">JU1422</strain>
    </source>
</reference>
<sequence>MNNKQMIGGNYVRLYLLVDTFFSEHDGVPDDLLKVYTASGCMKVVESVLTVRTPTATIDFTPNFIGRLLDTVDRRLHYYEIMPRPKFPNMGFLRSEYKSGSQNPRTSRSSGFP</sequence>
<comment type="caution">
    <text evidence="2">The sequence shown here is derived from an EMBL/GenBank/DDBJ whole genome shotgun (WGS) entry which is preliminary data.</text>
</comment>
<organism evidence="2 3">
    <name type="scientific">Caenorhabditis nigoni</name>
    <dbReference type="NCBI Taxonomy" id="1611254"/>
    <lineage>
        <taxon>Eukaryota</taxon>
        <taxon>Metazoa</taxon>
        <taxon>Ecdysozoa</taxon>
        <taxon>Nematoda</taxon>
        <taxon>Chromadorea</taxon>
        <taxon>Rhabditida</taxon>
        <taxon>Rhabditina</taxon>
        <taxon>Rhabditomorpha</taxon>
        <taxon>Rhabditoidea</taxon>
        <taxon>Rhabditidae</taxon>
        <taxon>Peloderinae</taxon>
        <taxon>Caenorhabditis</taxon>
    </lineage>
</organism>
<evidence type="ECO:0000313" key="3">
    <source>
        <dbReference type="Proteomes" id="UP000230233"/>
    </source>
</evidence>
<accession>A0A2G5TH05</accession>
<dbReference type="STRING" id="1611254.A0A2G5TH05"/>